<feature type="transmembrane region" description="Helical" evidence="1">
    <location>
        <begin position="58"/>
        <end position="76"/>
    </location>
</feature>
<dbReference type="InterPro" id="IPR010721">
    <property type="entry name" value="UstE-like"/>
</dbReference>
<organism evidence="3">
    <name type="scientific">Metarhizium acridum (strain CQMa 102)</name>
    <dbReference type="NCBI Taxonomy" id="655827"/>
    <lineage>
        <taxon>Eukaryota</taxon>
        <taxon>Fungi</taxon>
        <taxon>Dikarya</taxon>
        <taxon>Ascomycota</taxon>
        <taxon>Pezizomycotina</taxon>
        <taxon>Sordariomycetes</taxon>
        <taxon>Hypocreomycetidae</taxon>
        <taxon>Hypocreales</taxon>
        <taxon>Clavicipitaceae</taxon>
        <taxon>Metarhizium</taxon>
    </lineage>
</organism>
<dbReference type="eggNOG" id="KOG4650">
    <property type="taxonomic scope" value="Eukaryota"/>
</dbReference>
<dbReference type="OrthoDB" id="201504at2759"/>
<protein>
    <submittedName>
        <fullName evidence="2">DUF1295 domain-containing protein</fullName>
    </submittedName>
</protein>
<dbReference type="HOGENOM" id="CLU_043418_0_1_1"/>
<dbReference type="GO" id="GO:0016020">
    <property type="term" value="C:membrane"/>
    <property type="evidence" value="ECO:0007669"/>
    <property type="project" value="TreeGrafter"/>
</dbReference>
<dbReference type="Gene3D" id="1.20.120.1630">
    <property type="match status" value="1"/>
</dbReference>
<keyword evidence="3" id="KW-1185">Reference proteome</keyword>
<dbReference type="AlphaFoldDB" id="E9DRL6"/>
<name>E9DRL6_METAQ</name>
<dbReference type="OMA" id="WRKGGYQ"/>
<proteinExistence type="predicted"/>
<keyword evidence="1" id="KW-0472">Membrane</keyword>
<evidence type="ECO:0000256" key="1">
    <source>
        <dbReference type="SAM" id="Phobius"/>
    </source>
</evidence>
<evidence type="ECO:0000313" key="3">
    <source>
        <dbReference type="Proteomes" id="UP000002499"/>
    </source>
</evidence>
<keyword evidence="1" id="KW-0812">Transmembrane</keyword>
<dbReference type="Pfam" id="PF06966">
    <property type="entry name" value="DUF1295"/>
    <property type="match status" value="1"/>
</dbReference>
<dbReference type="GeneID" id="19244696"/>
<dbReference type="EMBL" id="GL698470">
    <property type="protein sequence ID" value="EFY93894.1"/>
    <property type="molecule type" value="Genomic_DNA"/>
</dbReference>
<sequence length="383" mass="44264">MAAKLAALPVLQSIEDCSDFSKTVEPFVDQFFALPARLVASIGSIENLQRLYVETNPLITGFAASIFLAGVFLIVSEVNRNYSQVDRMWSILPNLYIIHLAGWARMAGLPHSRIDLVAAFSTLWSIRLTYNYWRRGGYNVGSEDYRWYGESMQKPRRLREMLIYYREIVKSKVPAFVFFLLNVTFISLIQSVLLFAFSCVPAYAILLSTRFEPNVTASDFAYFAVELLLVISEWISDGQQWEYQTAKHQYNKDAKLPRGWDQADLDRGFITSGLWGYSRHPNFFAEQTIWFVLYQWSCYATNSLYSWTFVGSGSLFLLFQGSTWLTEAISAGKYPEYVEYQRQVGMFIPTSIWPYKAPSYKPKVIRTSELAKRHEEKKKQKQT</sequence>
<feature type="transmembrane region" description="Helical" evidence="1">
    <location>
        <begin position="175"/>
        <end position="197"/>
    </location>
</feature>
<dbReference type="Proteomes" id="UP000002499">
    <property type="component" value="Unassembled WGS sequence"/>
</dbReference>
<dbReference type="PANTHER" id="PTHR32251:SF23">
    <property type="entry name" value="3-OXO-5-ALPHA-STEROID 4-DEHYDROGENASE (DUF1295)"/>
    <property type="match status" value="1"/>
</dbReference>
<dbReference type="PANTHER" id="PTHR32251">
    <property type="entry name" value="3-OXO-5-ALPHA-STEROID 4-DEHYDROGENASE"/>
    <property type="match status" value="1"/>
</dbReference>
<dbReference type="KEGG" id="maw:19244696"/>
<evidence type="ECO:0000313" key="2">
    <source>
        <dbReference type="EMBL" id="EFY93894.1"/>
    </source>
</evidence>
<accession>E9DRL6</accession>
<keyword evidence="1" id="KW-1133">Transmembrane helix</keyword>
<dbReference type="InParanoid" id="E9DRL6"/>
<reference evidence="2 3" key="1">
    <citation type="journal article" date="2011" name="PLoS Genet.">
        <title>Genome sequencing and comparative transcriptomics of the model entomopathogenic fungi Metarhizium anisopliae and M. acridum.</title>
        <authorList>
            <person name="Gao Q."/>
            <person name="Jin K."/>
            <person name="Ying S.H."/>
            <person name="Zhang Y."/>
            <person name="Xiao G."/>
            <person name="Shang Y."/>
            <person name="Duan Z."/>
            <person name="Hu X."/>
            <person name="Xie X.Q."/>
            <person name="Zhou G."/>
            <person name="Peng G."/>
            <person name="Luo Z."/>
            <person name="Huang W."/>
            <person name="Wang B."/>
            <person name="Fang W."/>
            <person name="Wang S."/>
            <person name="Zhong Y."/>
            <person name="Ma L.J."/>
            <person name="St Leger R.J."/>
            <person name="Zhao G.P."/>
            <person name="Pei Y."/>
            <person name="Feng M.G."/>
            <person name="Xia Y."/>
            <person name="Wang C."/>
        </authorList>
    </citation>
    <scope>NUCLEOTIDE SEQUENCE [LARGE SCALE GENOMIC DNA]</scope>
    <source>
        <strain evidence="2 3">CQMa 102</strain>
    </source>
</reference>
<gene>
    <name evidence="2" type="ORF">MAC_00385</name>
</gene>